<evidence type="ECO:0000313" key="2">
    <source>
        <dbReference type="EMBL" id="SMX32280.1"/>
    </source>
</evidence>
<gene>
    <name evidence="2" type="ORF">COL8621_00770</name>
</gene>
<name>A0A238JNN3_9RHOB</name>
<reference evidence="3" key="1">
    <citation type="submission" date="2017-05" db="EMBL/GenBank/DDBJ databases">
        <authorList>
            <person name="Rodrigo-Torres L."/>
            <person name="Arahal R. D."/>
            <person name="Lucena T."/>
        </authorList>
    </citation>
    <scope>NUCLEOTIDE SEQUENCE [LARGE SCALE GENOMIC DNA]</scope>
    <source>
        <strain evidence="3">CECT 8621</strain>
    </source>
</reference>
<keyword evidence="3" id="KW-1185">Reference proteome</keyword>
<evidence type="ECO:0000313" key="3">
    <source>
        <dbReference type="Proteomes" id="UP000202922"/>
    </source>
</evidence>
<keyword evidence="1" id="KW-0732">Signal</keyword>
<feature type="chain" id="PRO_5012850778" description="Transferrin-binding protein B C-lobe/N-lobe beta barrel domain-containing protein" evidence="1">
    <location>
        <begin position="30"/>
        <end position="214"/>
    </location>
</feature>
<organism evidence="2 3">
    <name type="scientific">Actibacterium lipolyticum</name>
    <dbReference type="NCBI Taxonomy" id="1524263"/>
    <lineage>
        <taxon>Bacteria</taxon>
        <taxon>Pseudomonadati</taxon>
        <taxon>Pseudomonadota</taxon>
        <taxon>Alphaproteobacteria</taxon>
        <taxon>Rhodobacterales</taxon>
        <taxon>Roseobacteraceae</taxon>
        <taxon>Actibacterium</taxon>
    </lineage>
</organism>
<feature type="signal peptide" evidence="1">
    <location>
        <begin position="1"/>
        <end position="29"/>
    </location>
</feature>
<sequence length="214" mass="20748">MASQYIELKEKTMKHYATLTMCAASLALAGCGGGSSSPTAAPPTGVTPASYATVDAAAVAMQDTYTDANGDVLAGVTVASETEVMNAANATYSGYVGGDLTSGGRLVGELSIAADFASETATSTATNFFHDTDGAYAGTLSGAGIIVPGAPGAVPQLSTTIAGDLTNGGSTHATSIGLEGDFIASGGDVVAVAGLADGTVGAGVLFTGTFAAEK</sequence>
<dbReference type="EMBL" id="FXYE01000001">
    <property type="protein sequence ID" value="SMX32280.1"/>
    <property type="molecule type" value="Genomic_DNA"/>
</dbReference>
<evidence type="ECO:0000256" key="1">
    <source>
        <dbReference type="SAM" id="SignalP"/>
    </source>
</evidence>
<proteinExistence type="predicted"/>
<evidence type="ECO:0008006" key="4">
    <source>
        <dbReference type="Google" id="ProtNLM"/>
    </source>
</evidence>
<accession>A0A238JNN3</accession>
<dbReference type="AlphaFoldDB" id="A0A238JNN3"/>
<protein>
    <recommendedName>
        <fullName evidence="4">Transferrin-binding protein B C-lobe/N-lobe beta barrel domain-containing protein</fullName>
    </recommendedName>
</protein>
<dbReference type="Proteomes" id="UP000202922">
    <property type="component" value="Unassembled WGS sequence"/>
</dbReference>